<name>A0A0H4QIZ8_9LACO</name>
<keyword evidence="1" id="KW-0812">Transmembrane</keyword>
<dbReference type="PATRIC" id="fig|1007676.4.peg.2097"/>
<dbReference type="PANTHER" id="PTHR41771">
    <property type="entry name" value="MEMBRANE PROTEIN-RELATED"/>
    <property type="match status" value="1"/>
</dbReference>
<protein>
    <submittedName>
        <fullName evidence="2">Membrane protein</fullName>
    </submittedName>
</protein>
<keyword evidence="1" id="KW-1133">Transmembrane helix</keyword>
<evidence type="ECO:0000313" key="3">
    <source>
        <dbReference type="Proteomes" id="UP000036106"/>
    </source>
</evidence>
<feature type="transmembrane region" description="Helical" evidence="1">
    <location>
        <begin position="213"/>
        <end position="237"/>
    </location>
</feature>
<feature type="transmembrane region" description="Helical" evidence="1">
    <location>
        <begin position="116"/>
        <end position="138"/>
    </location>
</feature>
<dbReference type="PIRSF" id="PIRSF031503">
    <property type="entry name" value="UCP031503_mp"/>
    <property type="match status" value="1"/>
</dbReference>
<accession>A0A0H4QIZ8</accession>
<dbReference type="OrthoDB" id="2414035at2"/>
<keyword evidence="3" id="KW-1185">Reference proteome</keyword>
<feature type="transmembrane region" description="Helical" evidence="1">
    <location>
        <begin position="75"/>
        <end position="96"/>
    </location>
</feature>
<dbReference type="KEGG" id="lgn:ABM34_10365"/>
<evidence type="ECO:0000313" key="2">
    <source>
        <dbReference type="EMBL" id="AKP67892.1"/>
    </source>
</evidence>
<dbReference type="RefSeq" id="WP_048705547.1">
    <property type="nucleotide sequence ID" value="NZ_CP012034.1"/>
</dbReference>
<dbReference type="Proteomes" id="UP000036106">
    <property type="component" value="Chromosome"/>
</dbReference>
<evidence type="ECO:0000256" key="1">
    <source>
        <dbReference type="SAM" id="Phobius"/>
    </source>
</evidence>
<dbReference type="PANTHER" id="PTHR41771:SF1">
    <property type="entry name" value="MEMBRANE PROTEIN"/>
    <property type="match status" value="1"/>
</dbReference>
<dbReference type="InterPro" id="IPR012507">
    <property type="entry name" value="YibE_F"/>
</dbReference>
<keyword evidence="1" id="KW-0472">Membrane</keyword>
<dbReference type="InterPro" id="IPR014564">
    <property type="entry name" value="UCP031503_TM"/>
</dbReference>
<reference evidence="3" key="1">
    <citation type="submission" date="2015-07" db="EMBL/GenBank/DDBJ databases">
        <title>Lactobacillus ginsenosidimutans/EMML 3141/ whole genome sequencing.</title>
        <authorList>
            <person name="Kim M.K."/>
            <person name="Im W.-T."/>
            <person name="Srinivasan S."/>
            <person name="Lee J.-J."/>
        </authorList>
    </citation>
    <scope>NUCLEOTIDE SEQUENCE [LARGE SCALE GENOMIC DNA]</scope>
    <source>
        <strain evidence="3">EMML 3041</strain>
    </source>
</reference>
<feature type="transmembrane region" description="Helical" evidence="1">
    <location>
        <begin position="30"/>
        <end position="63"/>
    </location>
</feature>
<feature type="transmembrane region" description="Helical" evidence="1">
    <location>
        <begin position="183"/>
        <end position="201"/>
    </location>
</feature>
<gene>
    <name evidence="2" type="ORF">ABM34_10365</name>
</gene>
<dbReference type="STRING" id="1007676.ABM34_10365"/>
<dbReference type="EMBL" id="CP012034">
    <property type="protein sequence ID" value="AKP67892.1"/>
    <property type="molecule type" value="Genomic_DNA"/>
</dbReference>
<dbReference type="AlphaFoldDB" id="A0A0H4QIZ8"/>
<dbReference type="Pfam" id="PF07907">
    <property type="entry name" value="YibE_F"/>
    <property type="match status" value="1"/>
</dbReference>
<sequence length="258" mass="27800">MMYLLIAFIILLLIVTGTRGLSLLLGLGINIIAIIALLILIADGFNVIITTAIVSVIILIVAIYMNVENSVTANISFKTSIIITAVILLITIPILYWSSTQGMGVEDQEELEGFSLAAGVSFPQLAIATIIVNSLGVISETSVAITSGLNEIVLSKPTLTNKEVFDDGFSVGNKILSTQTNTLLFNFFATTFPLFFLMNTLRFNFGDIVNDKIFGAEVLTTVVCTIGVILTVPITAWQVSRTSRSAIVESAKTEDKEK</sequence>
<proteinExistence type="predicted"/>
<organism evidence="2 3">
    <name type="scientific">Companilactobacillus ginsenosidimutans</name>
    <dbReference type="NCBI Taxonomy" id="1007676"/>
    <lineage>
        <taxon>Bacteria</taxon>
        <taxon>Bacillati</taxon>
        <taxon>Bacillota</taxon>
        <taxon>Bacilli</taxon>
        <taxon>Lactobacillales</taxon>
        <taxon>Lactobacillaceae</taxon>
        <taxon>Companilactobacillus</taxon>
    </lineage>
</organism>